<sequence>MLAVGWAIALPASQADALPAAMSSDLCADLLLLRLAEPGQIRSVSYQAQDPRLSPLAEQARLYPANRGSVEELLTLRPEVAFVHQGWRGRHWVETLQGQGIEVVALPYPQSWDQALATARLMAERLGRVAAVKPSLSALAQRMDDLGRCARRAPSHRLLYLRPSGGTAGEGTYIDDLIRRLGQRNLAAEQGIKGWGQIRLERLLSDPPDLFLLGYFDQAGVGARAAYGRHPALRALIDRIPAVWIQGQAWGCGGLELITVAEQIAASLDSECRRSAGEE</sequence>
<dbReference type="Pfam" id="PF01497">
    <property type="entry name" value="Peripla_BP_2"/>
    <property type="match status" value="1"/>
</dbReference>
<dbReference type="PANTHER" id="PTHR30535">
    <property type="entry name" value="VITAMIN B12-BINDING PROTEIN"/>
    <property type="match status" value="1"/>
</dbReference>
<dbReference type="InterPro" id="IPR002491">
    <property type="entry name" value="ABC_transptr_periplasmic_BD"/>
</dbReference>
<dbReference type="EMBL" id="CP048029">
    <property type="protein sequence ID" value="QIK39241.1"/>
    <property type="molecule type" value="Genomic_DNA"/>
</dbReference>
<evidence type="ECO:0000259" key="1">
    <source>
        <dbReference type="Pfam" id="PF01497"/>
    </source>
</evidence>
<dbReference type="Gene3D" id="3.40.50.1980">
    <property type="entry name" value="Nitrogenase molybdenum iron protein domain"/>
    <property type="match status" value="2"/>
</dbReference>
<dbReference type="GO" id="GO:0071281">
    <property type="term" value="P:cellular response to iron ion"/>
    <property type="evidence" value="ECO:0007669"/>
    <property type="project" value="TreeGrafter"/>
</dbReference>
<protein>
    <submittedName>
        <fullName evidence="2">ABC transporter substrate-binding protein</fullName>
    </submittedName>
</protein>
<dbReference type="InterPro" id="IPR050902">
    <property type="entry name" value="ABC_Transporter_SBP"/>
</dbReference>
<name>A0A6G7VGU7_9GAMM</name>
<dbReference type="KEGG" id="cjap:GWK36_12490"/>
<organism evidence="2 3">
    <name type="scientific">Caldichromatium japonicum</name>
    <dbReference type="NCBI Taxonomy" id="2699430"/>
    <lineage>
        <taxon>Bacteria</taxon>
        <taxon>Pseudomonadati</taxon>
        <taxon>Pseudomonadota</taxon>
        <taxon>Gammaproteobacteria</taxon>
        <taxon>Chromatiales</taxon>
        <taxon>Chromatiaceae</taxon>
        <taxon>Caldichromatium</taxon>
    </lineage>
</organism>
<dbReference type="SUPFAM" id="SSF53807">
    <property type="entry name" value="Helical backbone' metal receptor"/>
    <property type="match status" value="1"/>
</dbReference>
<dbReference type="PANTHER" id="PTHR30535:SF34">
    <property type="entry name" value="MOLYBDATE-BINDING PROTEIN MOLA"/>
    <property type="match status" value="1"/>
</dbReference>
<proteinExistence type="predicted"/>
<feature type="domain" description="Fe/B12 periplasmic-binding" evidence="1">
    <location>
        <begin position="58"/>
        <end position="212"/>
    </location>
</feature>
<dbReference type="Proteomes" id="UP000502699">
    <property type="component" value="Chromosome"/>
</dbReference>
<evidence type="ECO:0000313" key="2">
    <source>
        <dbReference type="EMBL" id="QIK39241.1"/>
    </source>
</evidence>
<evidence type="ECO:0000313" key="3">
    <source>
        <dbReference type="Proteomes" id="UP000502699"/>
    </source>
</evidence>
<gene>
    <name evidence="2" type="ORF">GWK36_12490</name>
</gene>
<keyword evidence="3" id="KW-1185">Reference proteome</keyword>
<reference evidence="3" key="1">
    <citation type="submission" date="2020-01" db="EMBL/GenBank/DDBJ databases">
        <title>Caldichromatium gen. nov., sp. nov., a thermophilic purple sulfur bacterium member of the family Chromatiaceae isolated from Nakabusa hot spring, Japan.</title>
        <authorList>
            <person name="Saini M.K."/>
            <person name="Hanada S."/>
            <person name="Tank M."/>
        </authorList>
    </citation>
    <scope>NUCLEOTIDE SEQUENCE [LARGE SCALE GENOMIC DNA]</scope>
    <source>
        <strain evidence="3">No.7</strain>
    </source>
</reference>
<accession>A0A6G7VGU7</accession>
<dbReference type="AlphaFoldDB" id="A0A6G7VGU7"/>